<dbReference type="RefSeq" id="WP_091241545.1">
    <property type="nucleotide sequence ID" value="NZ_FNAG01000004.1"/>
</dbReference>
<name>A0A1G6VXR6_9GAMM</name>
<protein>
    <recommendedName>
        <fullName evidence="2">DUF1996 domain-containing protein</fullName>
    </recommendedName>
</protein>
<feature type="signal peptide" evidence="1">
    <location>
        <begin position="1"/>
        <end position="19"/>
    </location>
</feature>
<dbReference type="EMBL" id="FNAG01000004">
    <property type="protein sequence ID" value="SDD58422.1"/>
    <property type="molecule type" value="Genomic_DNA"/>
</dbReference>
<evidence type="ECO:0000256" key="1">
    <source>
        <dbReference type="SAM" id="SignalP"/>
    </source>
</evidence>
<accession>A0A1G6VXR6</accession>
<dbReference type="InterPro" id="IPR018535">
    <property type="entry name" value="DUF1996"/>
</dbReference>
<organism evidence="3 4">
    <name type="scientific">Aquimonas voraii</name>
    <dbReference type="NCBI Taxonomy" id="265719"/>
    <lineage>
        <taxon>Bacteria</taxon>
        <taxon>Pseudomonadati</taxon>
        <taxon>Pseudomonadota</taxon>
        <taxon>Gammaproteobacteria</taxon>
        <taxon>Lysobacterales</taxon>
        <taxon>Lysobacteraceae</taxon>
        <taxon>Aquimonas</taxon>
    </lineage>
</organism>
<keyword evidence="1" id="KW-0732">Signal</keyword>
<dbReference type="PANTHER" id="PTHR43662:SF3">
    <property type="entry name" value="DOMAIN PROTEIN, PUTATIVE (AFU_ORTHOLOGUE AFUA_6G11970)-RELATED"/>
    <property type="match status" value="1"/>
</dbReference>
<evidence type="ECO:0000313" key="3">
    <source>
        <dbReference type="EMBL" id="SDD58422.1"/>
    </source>
</evidence>
<feature type="chain" id="PRO_5011706683" description="DUF1996 domain-containing protein" evidence="1">
    <location>
        <begin position="20"/>
        <end position="398"/>
    </location>
</feature>
<dbReference type="STRING" id="265719.SAMN04488509_10414"/>
<proteinExistence type="predicted"/>
<sequence>MKHVSSLLPLALFALTAGADARADIFNPPHPDLARTSVQPAPVAPNSWRGILRINCDFSHAAYDDPLVHPGRPGAAHYHNFYGFFETDARTVVADLYVELPPNQRISSCQGNQLNRSAYWVPALLAPLYDANGVRQLDAEGAPAWQVVDAVVGDNEVAHEVFYYSAAVDNRAASQAPPPGLSIIAGTASTQPGTGQAATVARWHCQSWNASDGSNPDFRAFIPECVAPDRLRFDLFFPSCWNGVDLDSPDHKSHMAYPETVGGVTRCPASHPVALPRVSYHYAFPVKPENFDPQTRSSRGWRLASDMYAVAGATPGGFSLHGDWINGWHVEAMQAVIDFCIKGGLDCHDGNLANGFRLSGTAPGVQLPLPIINEGMGPGPMIDALFGSGFESSSGHMH</sequence>
<dbReference type="OrthoDB" id="581239at2"/>
<evidence type="ECO:0000259" key="2">
    <source>
        <dbReference type="Pfam" id="PF09362"/>
    </source>
</evidence>
<dbReference type="AlphaFoldDB" id="A0A1G6VXR6"/>
<feature type="domain" description="DUF1996" evidence="2">
    <location>
        <begin position="65"/>
        <end position="328"/>
    </location>
</feature>
<dbReference type="Pfam" id="PF09362">
    <property type="entry name" value="DUF1996"/>
    <property type="match status" value="1"/>
</dbReference>
<evidence type="ECO:0000313" key="4">
    <source>
        <dbReference type="Proteomes" id="UP000199603"/>
    </source>
</evidence>
<keyword evidence="4" id="KW-1185">Reference proteome</keyword>
<dbReference type="Proteomes" id="UP000199603">
    <property type="component" value="Unassembled WGS sequence"/>
</dbReference>
<gene>
    <name evidence="3" type="ORF">SAMN04488509_10414</name>
</gene>
<reference evidence="3 4" key="1">
    <citation type="submission" date="2016-10" db="EMBL/GenBank/DDBJ databases">
        <authorList>
            <person name="de Groot N.N."/>
        </authorList>
    </citation>
    <scope>NUCLEOTIDE SEQUENCE [LARGE SCALE GENOMIC DNA]</scope>
    <source>
        <strain evidence="3 4">DSM 16957</strain>
    </source>
</reference>
<dbReference type="PANTHER" id="PTHR43662">
    <property type="match status" value="1"/>
</dbReference>